<dbReference type="AlphaFoldDB" id="A0A081NHR1"/>
<comment type="caution">
    <text evidence="1">The sequence shown here is derived from an EMBL/GenBank/DDBJ whole genome shotgun (WGS) entry which is preliminary data.</text>
</comment>
<name>A0A081NHR1_9GAMM</name>
<sequence length="444" mass="49305">MGISQTGKLLGQHNIQSYSYNSGFLLFDQDTDGRCGRRILIDARLANKFSALINHDSKGSLVIHGIKQHKSRGGGINSHSGIGKAQKHMDVIGHVVVTYEIHQSSPDDPYGGIRITDIDIADFARAREPGYYHVQHNNDKWTTNEKPGSSITTKKVAINGKIDKFEQAAEELIPEMVEKAYGDIDAQGFDFFYQPKPLLYRGLRFKTPAQKRTNIFVACDRLARGLLQTQNQGQTIQWVIHGDGLSLFEKALDRLNGQTLDKHQVLIAGLPKQQLGSVIQKMRGYGIQFHDDVIKYNGHDWSSLNNRVLGMKRMYQAIESLGEGYQDRLGELKDQARDDRFKAISGSAGALSNGFLAGSLMIGSMSSDTLMAAGLTSTAYGLYAFTHKLRSLRNITANKLDNAGLNPHMHPFKSTARFNSHVERTYGSQTQSFLALVGYKRGNV</sequence>
<accession>A0A081NHR1</accession>
<reference evidence="1 2" key="1">
    <citation type="submission" date="2014-06" db="EMBL/GenBank/DDBJ databases">
        <title>Whole Genome Sequences of Three Symbiotic Endozoicomonas Bacteria.</title>
        <authorList>
            <person name="Neave M.J."/>
            <person name="Apprill A."/>
            <person name="Voolstra C.R."/>
        </authorList>
    </citation>
    <scope>NUCLEOTIDE SEQUENCE [LARGE SCALE GENOMIC DNA]</scope>
    <source>
        <strain evidence="1 2">DSM 25634</strain>
    </source>
</reference>
<gene>
    <name evidence="1" type="ORF">GZ78_10270</name>
</gene>
<keyword evidence="2" id="KW-1185">Reference proteome</keyword>
<protein>
    <submittedName>
        <fullName evidence="1">Uncharacterized protein</fullName>
    </submittedName>
</protein>
<dbReference type="eggNOG" id="ENOG50331VE">
    <property type="taxonomic scope" value="Bacteria"/>
</dbReference>
<evidence type="ECO:0000313" key="2">
    <source>
        <dbReference type="Proteomes" id="UP000028073"/>
    </source>
</evidence>
<dbReference type="EMBL" id="JOKH01000002">
    <property type="protein sequence ID" value="KEQ17984.1"/>
    <property type="molecule type" value="Genomic_DNA"/>
</dbReference>
<dbReference type="Proteomes" id="UP000028073">
    <property type="component" value="Unassembled WGS sequence"/>
</dbReference>
<dbReference type="OrthoDB" id="6193078at2"/>
<dbReference type="RefSeq" id="WP_034834996.1">
    <property type="nucleotide sequence ID" value="NZ_JOKH01000002.1"/>
</dbReference>
<evidence type="ECO:0000313" key="1">
    <source>
        <dbReference type="EMBL" id="KEQ17984.1"/>
    </source>
</evidence>
<proteinExistence type="predicted"/>
<dbReference type="STRING" id="1137799.GZ78_10270"/>
<organism evidence="1 2">
    <name type="scientific">Endozoicomonas numazuensis</name>
    <dbReference type="NCBI Taxonomy" id="1137799"/>
    <lineage>
        <taxon>Bacteria</taxon>
        <taxon>Pseudomonadati</taxon>
        <taxon>Pseudomonadota</taxon>
        <taxon>Gammaproteobacteria</taxon>
        <taxon>Oceanospirillales</taxon>
        <taxon>Endozoicomonadaceae</taxon>
        <taxon>Endozoicomonas</taxon>
    </lineage>
</organism>